<dbReference type="FunFam" id="1.20.58.830:FF:000009">
    <property type="entry name" value="Erythrocyte membrane protein 1, PfEMP1"/>
    <property type="match status" value="1"/>
</dbReference>
<feature type="domain" description="Duffy-binding-like" evidence="3">
    <location>
        <begin position="1526"/>
        <end position="1669"/>
    </location>
</feature>
<reference evidence="9 10" key="1">
    <citation type="submission" date="2006-03" db="EMBL/GenBank/DDBJ databases">
        <title>Annotation of Plasmodium falciparum HB3.</title>
        <authorList>
            <consortium name="The Broad Institute Genome Sequencing Platform"/>
            <person name="Volkman S.K."/>
            <person name="Neafsey D.E."/>
            <person name="Dash A.P."/>
            <person name="Chitnis C.E."/>
            <person name="Hartl D.L."/>
            <person name="Young S.K."/>
            <person name="Zeng Q."/>
            <person name="Koehrsen M."/>
            <person name="Alvarado L."/>
            <person name="Berlin A."/>
            <person name="Borenstein D."/>
            <person name="Chapman S.B."/>
            <person name="Chen Z."/>
            <person name="Engels R."/>
            <person name="Freedman E."/>
            <person name="Gellesch M."/>
            <person name="Goldberg J."/>
            <person name="Griggs A."/>
            <person name="Gujja S."/>
            <person name="Heilman E.R."/>
            <person name="Heiman D.I."/>
            <person name="Howarth C."/>
            <person name="Jen D."/>
            <person name="Larson L."/>
            <person name="Mehta T."/>
            <person name="Neiman D."/>
            <person name="Park D."/>
            <person name="Pearson M."/>
            <person name="Roberts A."/>
            <person name="Saif S."/>
            <person name="Shea T."/>
            <person name="Shenoy N."/>
            <person name="Sisk P."/>
            <person name="Stolte C."/>
            <person name="Sykes S."/>
            <person name="Walk T."/>
            <person name="White J."/>
            <person name="Yandava C."/>
            <person name="Haas B."/>
            <person name="Henn M.R."/>
            <person name="Nusbaum C."/>
            <person name="Birren B."/>
        </authorList>
    </citation>
    <scope>NUCLEOTIDE SEQUENCE [LARGE SCALE GENOMIC DNA]</scope>
    <source>
        <strain evidence="9">HB3</strain>
    </source>
</reference>
<evidence type="ECO:0000259" key="8">
    <source>
        <dbReference type="Pfam" id="PF22672"/>
    </source>
</evidence>
<dbReference type="Pfam" id="PF03011">
    <property type="entry name" value="PFEMP"/>
    <property type="match status" value="2"/>
</dbReference>
<dbReference type="Pfam" id="PF22672">
    <property type="entry name" value="DBL_C"/>
    <property type="match status" value="2"/>
</dbReference>
<dbReference type="VEuPathDB" id="PlasmoDB:PfHB3_040016500"/>
<feature type="region of interest" description="Disordered" evidence="2">
    <location>
        <begin position="1695"/>
        <end position="1780"/>
    </location>
</feature>
<feature type="compositionally biased region" description="Polar residues" evidence="2">
    <location>
        <begin position="1910"/>
        <end position="1923"/>
    </location>
</feature>
<feature type="compositionally biased region" description="Acidic residues" evidence="2">
    <location>
        <begin position="877"/>
        <end position="906"/>
    </location>
</feature>
<gene>
    <name evidence="9" type="ORF">PFHG_03480</name>
</gene>
<sequence>MARGDPQGGGSGGAHGGGGDDIEDATAKHLLDSIGKIVHDKVKSEAEKRSNGDLKAYVSFATLSGGELAGTLDPCELINDKGENLIDARGDPCGNVSGNGGTGNDDLKRFSKERVAEYDNKKMKCSYGSNGKNEGACAPFRRLHVCDKNLEQIKPHTITATHNLLLDVCLAAKYEGESLKGYHEQYEVQYPSSGSTMCTELARSFADIGDIVRGKDLYSGNKKENKQREKLDKKLKDIFGKIHGNLKDARTHYSDTTNYYKLREDWWTANRSTVWEAITCGAPDYAQYFRGTCGNTKIPSKTPNKCRCPKTSGGKPGANANQVPTYFDYVPQYLRWFEEWAEDFCRKKNKKIKDVQKQCRGTDSSGKKRYCSRNGYDCEKTKRAIGKYRMGNQCISCLYGCNPYVEWIDNQRKQFDKQVKKYADEIKIYTEGASGGSRRQKRAATTTKYDGYEKKFYNILKGGYKDVNNFLEKLSNEEICKKITEKEEGKINFKEVNSGGGVVGGGSASASDTSGTNDENKGTFYRSKYCQPCPHCGVKKKDGGSGSGWEEKDKSDLCKNINLYRPNRDATPTEIKILKSGEGHEDIKQKIDEFCAQANGDRTNSGGSGDKNGGSDSQKLYEDWNCYKGKDVEKVNNGQDDDDDVDPNYVENAGGLCILKKKKEKKTEKDPDEIQKTYNDFFNFWVAHMLKDSIHWRTEKIKKCLENGTKTRCKNNEKCNRECECFQRWITQKQQEWDAIKKHFNTQDFGSKGGIGNYAFLERAMESPDFVLEHVLDKEVLLTSIKEAYGNAKELEGIKNMLEKENEKNQQEADDGNDSQKKTTIDKLLKHEEDDANNCLQKCQETQKPPAGGGAGGRSLTPAGGATDSGGGHSSEDVEDEEDDDDDDDEEEDEEDGDEGDVQEASEEVKEDQVDTGPEEGSPEKKDDVNVCETVKKALAEDNLTQACPTKYGKDAPVSWKCIPSGATTGDKGGLCIPPRRRRLYIQKLHDWANNSGDGNTVVSGEARGSESSQGTTSPPSSNPRDVDGLREAFIQSAAIETFFLWHKYKEQWRLQKAAEQGLTGGLQLNGGTLTLDSLHSDTLDPNDPGNLYSGVIPPDFLRLMFYTLGDYRDICIGGDRDIVGDTIVSNKEGDTPTKISEKIKTVIEQSGTPPTPPTPPGKTSVKDPKAWWDQNAKHIWHGMICALTYNTDTPSGTAPQQDKKVKEKLFDENGTSNEPIKTYKYDQVKLDENSGTQGPKTSNDQPLTLKNFVVRPPYFRYLEEWGEIFCRERKKRLEEIKVDCRGDENTTRYSSGDGEDCETVLGDDSTTFKDLEYRTCAKHCRWYKKWIEKKKEEFTEQEKAYNEQKDKCETESDKDAKQVCDKLTTTYTTAGDFLQTLKNGPCKNNENVEGKKGEDDINFKEKDGKTFKHTNLCDPCSEFKVKCNGHVCNGGGTKVTCPGGKITTENFESWVQQLQDVVMRVSDKNANEFEGDLEDCRDADIFQGIKENKWSCRNVCGYVVCKPKNGNGKNDGTYIIQIRALIKRWLETFFEDYMKIKKKLKPCMNSSEGSPCIKGCEQKCKKCVQQWITKKREEWEKIKKLFLEQYNSGGTEMEWSFRTFLETLIPQITDANVQNKIIKLSKFDKSCGCSFSANSTNGNEEDAIDCMINRLQQKAKKCAEEHRDTTGKECNDTLPQTLEDVTLDDDIETENTVEAPNICPTPEPERELDEGKCEEAPTAPKAPEPAEESTIQPVPEEEAPTPEQNEVEKVKDKAPKSKPVTPAPQPTNPPTVFDNPQVQTALMTSTLAWSVGIGFVALSYWLLKKKTKRLVDLFSVIDIPKGEYGMPILKSSNRYIPYASGKYKGKTYLYVEGDSSGDEKYAFMSDTTDITSSESEYEEIDINDIYVPSTPKYKTLIEVVLEPSGKTQSGNNIPSGDINSGDHIPSDNTPTPSPINDDEWNELKHDFISNMLQNIQPNDYRSGNIPLNTHPTTSRHNMEEKPFIMSIHDRNLLNGEEYSYDMSTNSGNNDLYSGNNDLYSGKNNLYSDVDSTSDNRGPTSDTKDPISDKNGPYSGIDLINDSLSFDYDIYDEILKRKENELFGTNHHTKHTSTHNVAKNTNSDPITNQLEMFHKWLDRHRNMCQQWDNTVDILNKLKEEWDSDKLHTPIDDIPSDNKTLNTDVSIQIHMDNPKPTNEDNVVDCNPVENNIYVDSNPDRTFPSNPNLVENNTYVNTPTNVQIEMDVNNHKVVKEIYPISDMWDI</sequence>
<feature type="coiled-coil region" evidence="1">
    <location>
        <begin position="785"/>
        <end position="815"/>
    </location>
</feature>
<dbReference type="GO" id="GO:0046789">
    <property type="term" value="F:host cell surface receptor binding"/>
    <property type="evidence" value="ECO:0007669"/>
    <property type="project" value="InterPro"/>
</dbReference>
<evidence type="ECO:0000256" key="2">
    <source>
        <dbReference type="SAM" id="MobiDB-lite"/>
    </source>
</evidence>
<feature type="compositionally biased region" description="Gly residues" evidence="2">
    <location>
        <begin position="1"/>
        <end position="19"/>
    </location>
</feature>
<feature type="domain" description="Plasmodium falciparum erythrocyte membrane protein 1 acidic terminal segment" evidence="5">
    <location>
        <begin position="1791"/>
        <end position="2248"/>
    </location>
</feature>
<feature type="region of interest" description="Disordered" evidence="2">
    <location>
        <begin position="844"/>
        <end position="929"/>
    </location>
</feature>
<feature type="domain" description="Duffy-binding-like" evidence="8">
    <location>
        <begin position="1265"/>
        <end position="1415"/>
    </location>
</feature>
<dbReference type="Proteomes" id="UP000054289">
    <property type="component" value="Unassembled WGS sequence"/>
</dbReference>
<dbReference type="FunFam" id="1.20.58.830:FF:000004">
    <property type="entry name" value="Erythrocyte membrane protein 1, PfEMP1"/>
    <property type="match status" value="1"/>
</dbReference>
<feature type="compositionally biased region" description="Basic and acidic residues" evidence="2">
    <location>
        <begin position="1708"/>
        <end position="1720"/>
    </location>
</feature>
<dbReference type="Pfam" id="PF15445">
    <property type="entry name" value="ATS"/>
    <property type="match status" value="1"/>
</dbReference>
<keyword evidence="1" id="KW-0175">Coiled coil</keyword>
<evidence type="ECO:0000313" key="10">
    <source>
        <dbReference type="Proteomes" id="UP000054289"/>
    </source>
</evidence>
<dbReference type="KEGG" id="pfh:PFHG_03480"/>
<evidence type="ECO:0000259" key="5">
    <source>
        <dbReference type="Pfam" id="PF15445"/>
    </source>
</evidence>
<dbReference type="Gene3D" id="1.20.58.830">
    <property type="match status" value="3"/>
</dbReference>
<dbReference type="Gene3D" id="1.10.1900.40">
    <property type="entry name" value="Acidic terminal segments, variant surface antigen of PfEMP1"/>
    <property type="match status" value="2"/>
</dbReference>
<feature type="compositionally biased region" description="Polar residues" evidence="2">
    <location>
        <begin position="2027"/>
        <end position="2045"/>
    </location>
</feature>
<dbReference type="InterPro" id="IPR054595">
    <property type="entry name" value="DBL_C"/>
</dbReference>
<dbReference type="Gene3D" id="1.20.58.1930">
    <property type="match status" value="1"/>
</dbReference>
<feature type="region of interest" description="Disordered" evidence="2">
    <location>
        <begin position="1148"/>
        <end position="1169"/>
    </location>
</feature>
<evidence type="ECO:0000259" key="7">
    <source>
        <dbReference type="Pfam" id="PF18562"/>
    </source>
</evidence>
<evidence type="ECO:0000259" key="3">
    <source>
        <dbReference type="Pfam" id="PF03011"/>
    </source>
</evidence>
<dbReference type="InterPro" id="IPR044932">
    <property type="entry name" value="PfEMP1_ATS_sf"/>
</dbReference>
<dbReference type="Pfam" id="PF15447">
    <property type="entry name" value="NTS"/>
    <property type="match status" value="1"/>
</dbReference>
<evidence type="ECO:0000313" key="9">
    <source>
        <dbReference type="EMBL" id="KOB61713.1"/>
    </source>
</evidence>
<feature type="domain" description="Duffy-antigen binding" evidence="4">
    <location>
        <begin position="135"/>
        <end position="335"/>
    </location>
</feature>
<dbReference type="Pfam" id="PF18562">
    <property type="entry name" value="CIDR1_gamma"/>
    <property type="match status" value="1"/>
</dbReference>
<dbReference type="EMBL" id="CH672017">
    <property type="protein sequence ID" value="KOB61713.1"/>
    <property type="molecule type" value="Genomic_DNA"/>
</dbReference>
<dbReference type="OrthoDB" id="378897at2759"/>
<feature type="domain" description="Duffy-binding-like" evidence="8">
    <location>
        <begin position="339"/>
        <end position="496"/>
    </location>
</feature>
<dbReference type="Pfam" id="PF05424">
    <property type="entry name" value="Duffy_binding"/>
    <property type="match status" value="2"/>
</dbReference>
<dbReference type="FunFam" id="1.10.1900.40:FF:000001">
    <property type="entry name" value="Erythrocyte membrane protein 1"/>
    <property type="match status" value="1"/>
</dbReference>
<feature type="region of interest" description="Disordered" evidence="2">
    <location>
        <begin position="1"/>
        <end position="25"/>
    </location>
</feature>
<dbReference type="FunFam" id="1.20.1310.20:FF:000001">
    <property type="entry name" value="Erythrocyte membrane protein 1, PfEMP1"/>
    <property type="match status" value="1"/>
</dbReference>
<proteinExistence type="predicted"/>
<feature type="region of interest" description="Disordered" evidence="2">
    <location>
        <begin position="1910"/>
        <end position="1939"/>
    </location>
</feature>
<feature type="domain" description="Duffy-binding-like" evidence="3">
    <location>
        <begin position="681"/>
        <end position="845"/>
    </location>
</feature>
<organism evidence="9 10">
    <name type="scientific">Plasmodium falciparum (isolate HB3)</name>
    <dbReference type="NCBI Taxonomy" id="137071"/>
    <lineage>
        <taxon>Eukaryota</taxon>
        <taxon>Sar</taxon>
        <taxon>Alveolata</taxon>
        <taxon>Apicomplexa</taxon>
        <taxon>Aconoidasida</taxon>
        <taxon>Haemosporida</taxon>
        <taxon>Plasmodiidae</taxon>
        <taxon>Plasmodium</taxon>
        <taxon>Plasmodium (Laverania)</taxon>
    </lineage>
</organism>
<name>A0A0L7KEG7_PLAFX</name>
<dbReference type="InterPro" id="IPR029210">
    <property type="entry name" value="PfEMP1_NTS"/>
</dbReference>
<dbReference type="InterPro" id="IPR042202">
    <property type="entry name" value="Duffy-ag-bd_sf"/>
</dbReference>
<dbReference type="Gene3D" id="1.20.1310.20">
    <property type="entry name" value="Duffy-antigen binding domain"/>
    <property type="match status" value="2"/>
</dbReference>
<feature type="region of interest" description="Disordered" evidence="2">
    <location>
        <begin position="995"/>
        <end position="1027"/>
    </location>
</feature>
<feature type="domain" description="Cysteine-rich interdomain region 1 gamma" evidence="7">
    <location>
        <begin position="1461"/>
        <end position="1510"/>
    </location>
</feature>
<feature type="region of interest" description="Disordered" evidence="2">
    <location>
        <begin position="2027"/>
        <end position="2056"/>
    </location>
</feature>
<dbReference type="SUPFAM" id="SSF140924">
    <property type="entry name" value="Duffy binding domain-like"/>
    <property type="match status" value="4"/>
</dbReference>
<evidence type="ECO:0000259" key="6">
    <source>
        <dbReference type="Pfam" id="PF15447"/>
    </source>
</evidence>
<reference evidence="10" key="2">
    <citation type="submission" date="2006-03" db="EMBL/GenBank/DDBJ databases">
        <title>The genome sequence of the Plasmodium falciparum HB3.</title>
        <authorList>
            <consortium name="The Broad Institute Genome Sequencing Platform"/>
            <person name="Birren B."/>
            <person name="Lander E."/>
            <person name="Galagan J."/>
            <person name="Nusbaum C."/>
            <person name="Devon K."/>
            <person name="Henn M."/>
            <person name="Jaffe D."/>
            <person name="Butler J."/>
            <person name="Alvarez P."/>
            <person name="Gnerre S."/>
            <person name="Grabherr M."/>
            <person name="Kleber M."/>
            <person name="Mauceli E."/>
            <person name="Brockman W."/>
            <person name="MacCallum I.A."/>
            <person name="Rounsley S."/>
            <person name="Young S."/>
            <person name="LaButti K."/>
            <person name="Pushparaj V."/>
            <person name="DeCaprio D."/>
            <person name="Crawford M."/>
            <person name="Koehrsen M."/>
            <person name="Engels R."/>
            <person name="Montgomery P."/>
            <person name="Pearson M."/>
            <person name="Howarth C."/>
            <person name="Larson L."/>
            <person name="Luoma S."/>
            <person name="White J."/>
            <person name="Kodira C."/>
            <person name="Zeng Q."/>
            <person name="Oleary S."/>
            <person name="Yandava C."/>
            <person name="Alvarado L."/>
            <person name="Wirth D."/>
            <person name="Volkman S."/>
            <person name="Hartl D."/>
        </authorList>
    </citation>
    <scope>NUCLEOTIDE SEQUENCE [LARGE SCALE GENOMIC DNA]</scope>
</reference>
<dbReference type="InterPro" id="IPR008602">
    <property type="entry name" value="Duffy-antigen-binding"/>
</dbReference>
<dbReference type="GO" id="GO:0016020">
    <property type="term" value="C:membrane"/>
    <property type="evidence" value="ECO:0007669"/>
    <property type="project" value="InterPro"/>
</dbReference>
<evidence type="ECO:0000256" key="1">
    <source>
        <dbReference type="SAM" id="Coils"/>
    </source>
</evidence>
<dbReference type="InterPro" id="IPR029211">
    <property type="entry name" value="PfEMP1_ATS"/>
</dbReference>
<dbReference type="InterPro" id="IPR004258">
    <property type="entry name" value="DBL"/>
</dbReference>
<feature type="compositionally biased region" description="Basic and acidic residues" evidence="2">
    <location>
        <begin position="1751"/>
        <end position="1760"/>
    </location>
</feature>
<feature type="domain" description="Plasmodium falciparum erythrocyte membrane protein-1 N-terminal segment" evidence="6">
    <location>
        <begin position="26"/>
        <end position="55"/>
    </location>
</feature>
<feature type="domain" description="Duffy-antigen binding" evidence="4">
    <location>
        <begin position="974"/>
        <end position="1202"/>
    </location>
</feature>
<dbReference type="InterPro" id="IPR041480">
    <property type="entry name" value="CIDR1_gamma"/>
</dbReference>
<feature type="compositionally biased region" description="Polar residues" evidence="2">
    <location>
        <begin position="1010"/>
        <end position="1024"/>
    </location>
</feature>
<dbReference type="FunFam" id="1.20.58.1930:FF:000001">
    <property type="entry name" value="Erythrocyte membrane protein 1, PfEMP1"/>
    <property type="match status" value="1"/>
</dbReference>
<accession>A0A0L7KEG7</accession>
<evidence type="ECO:0000259" key="4">
    <source>
        <dbReference type="Pfam" id="PF05424"/>
    </source>
</evidence>
<protein>
    <submittedName>
        <fullName evidence="9">PfEMP1</fullName>
    </submittedName>
</protein>